<dbReference type="PANTHER" id="PTHR30349:SF41">
    <property type="entry name" value="INTEGRASE_RECOMBINASE PROTEIN MJ0367-RELATED"/>
    <property type="match status" value="1"/>
</dbReference>
<name>A0ABW7SGL6_9ACTN</name>
<dbReference type="InterPro" id="IPR010998">
    <property type="entry name" value="Integrase_recombinase_N"/>
</dbReference>
<comment type="similarity">
    <text evidence="1">Belongs to the 'phage' integrase family.</text>
</comment>
<dbReference type="InterPro" id="IPR013762">
    <property type="entry name" value="Integrase-like_cat_sf"/>
</dbReference>
<feature type="domain" description="Tyr recombinase" evidence="4">
    <location>
        <begin position="182"/>
        <end position="391"/>
    </location>
</feature>
<keyword evidence="2" id="KW-0238">DNA-binding</keyword>
<dbReference type="PANTHER" id="PTHR30349">
    <property type="entry name" value="PHAGE INTEGRASE-RELATED"/>
    <property type="match status" value="1"/>
</dbReference>
<dbReference type="InterPro" id="IPR002104">
    <property type="entry name" value="Integrase_catalytic"/>
</dbReference>
<keyword evidence="3" id="KW-0233">DNA recombination</keyword>
<organism evidence="5 6">
    <name type="scientific">Micromonospora rubida</name>
    <dbReference type="NCBI Taxonomy" id="2697657"/>
    <lineage>
        <taxon>Bacteria</taxon>
        <taxon>Bacillati</taxon>
        <taxon>Actinomycetota</taxon>
        <taxon>Actinomycetes</taxon>
        <taxon>Micromonosporales</taxon>
        <taxon>Micromonosporaceae</taxon>
        <taxon>Micromonospora</taxon>
    </lineage>
</organism>
<evidence type="ECO:0000313" key="6">
    <source>
        <dbReference type="Proteomes" id="UP001611075"/>
    </source>
</evidence>
<dbReference type="Pfam" id="PF00589">
    <property type="entry name" value="Phage_integrase"/>
    <property type="match status" value="1"/>
</dbReference>
<dbReference type="CDD" id="cd01189">
    <property type="entry name" value="INT_ICEBs1_C_like"/>
    <property type="match status" value="1"/>
</dbReference>
<dbReference type="RefSeq" id="WP_396676654.1">
    <property type="nucleotide sequence ID" value="NZ_JBIRPU010000002.1"/>
</dbReference>
<evidence type="ECO:0000313" key="5">
    <source>
        <dbReference type="EMBL" id="MFI0792011.1"/>
    </source>
</evidence>
<sequence>MPIDDLWYLTKRGPDKKRLPSERHGRGKRWRVRYLDGAGEPRAKMFERKADAEAFDLQARAGIAEEAKIDQAERQVTFREYGERWRLSRQIGWALETRQRVGSNLRCHLYPVFGDRPLRMIRLTAVLEWLTLRLDAGTPKSSLKLYFELLDAVLSAAVTDKIIPDNPCDGVKLAQVLRGVSRVPKWVPTEDEVLALLEAVPDRYRAAVWLGAGQGCRFGEMLGMEAGTRCVDGGRGELHVVQQLRYAPQEYGGVYLCGPKSGSSGTIDLDPFVGQVLADHVRDFPPVPVEMVDITSGEPVRRTVPLLFTTTRGNAFTDRTWSREWAGWRDAAGWPQKNGGFHALRHFFATTLITNHVEPQEVQRLLRHRTLRITLETYVHWLPKRDRPSGVIGSVLNSAAQRTNRAVTQSQDQR</sequence>
<evidence type="ECO:0000256" key="2">
    <source>
        <dbReference type="ARBA" id="ARBA00023125"/>
    </source>
</evidence>
<comment type="caution">
    <text evidence="5">The sequence shown here is derived from an EMBL/GenBank/DDBJ whole genome shotgun (WGS) entry which is preliminary data.</text>
</comment>
<reference evidence="5 6" key="1">
    <citation type="submission" date="2024-10" db="EMBL/GenBank/DDBJ databases">
        <title>The Natural Products Discovery Center: Release of the First 8490 Sequenced Strains for Exploring Actinobacteria Biosynthetic Diversity.</title>
        <authorList>
            <person name="Kalkreuter E."/>
            <person name="Kautsar S.A."/>
            <person name="Yang D."/>
            <person name="Bader C.D."/>
            <person name="Teijaro C.N."/>
            <person name="Fluegel L."/>
            <person name="Davis C.M."/>
            <person name="Simpson J.R."/>
            <person name="Lauterbach L."/>
            <person name="Steele A.D."/>
            <person name="Gui C."/>
            <person name="Meng S."/>
            <person name="Li G."/>
            <person name="Viehrig K."/>
            <person name="Ye F."/>
            <person name="Su P."/>
            <person name="Kiefer A.F."/>
            <person name="Nichols A."/>
            <person name="Cepeda A.J."/>
            <person name="Yan W."/>
            <person name="Fan B."/>
            <person name="Jiang Y."/>
            <person name="Adhikari A."/>
            <person name="Zheng C.-J."/>
            <person name="Schuster L."/>
            <person name="Cowan T.M."/>
            <person name="Smanski M.J."/>
            <person name="Chevrette M.G."/>
            <person name="De Carvalho L.P.S."/>
            <person name="Shen B."/>
        </authorList>
    </citation>
    <scope>NUCLEOTIDE SEQUENCE [LARGE SCALE GENOMIC DNA]</scope>
    <source>
        <strain evidence="5 6">NPDC021253</strain>
    </source>
</reference>
<protein>
    <submittedName>
        <fullName evidence="5">Tyrosine-type recombinase/integrase</fullName>
    </submittedName>
</protein>
<dbReference type="Proteomes" id="UP001611075">
    <property type="component" value="Unassembled WGS sequence"/>
</dbReference>
<dbReference type="Gene3D" id="1.10.443.10">
    <property type="entry name" value="Intergrase catalytic core"/>
    <property type="match status" value="1"/>
</dbReference>
<dbReference type="InterPro" id="IPR011010">
    <property type="entry name" value="DNA_brk_join_enz"/>
</dbReference>
<evidence type="ECO:0000256" key="3">
    <source>
        <dbReference type="ARBA" id="ARBA00023172"/>
    </source>
</evidence>
<keyword evidence="6" id="KW-1185">Reference proteome</keyword>
<evidence type="ECO:0000259" key="4">
    <source>
        <dbReference type="PROSITE" id="PS51898"/>
    </source>
</evidence>
<evidence type="ECO:0000256" key="1">
    <source>
        <dbReference type="ARBA" id="ARBA00008857"/>
    </source>
</evidence>
<dbReference type="Gene3D" id="1.10.150.130">
    <property type="match status" value="1"/>
</dbReference>
<dbReference type="EMBL" id="JBIRPU010000002">
    <property type="protein sequence ID" value="MFI0792011.1"/>
    <property type="molecule type" value="Genomic_DNA"/>
</dbReference>
<gene>
    <name evidence="5" type="ORF">ACH4OY_04805</name>
</gene>
<accession>A0ABW7SGL6</accession>
<dbReference type="PROSITE" id="PS51898">
    <property type="entry name" value="TYR_RECOMBINASE"/>
    <property type="match status" value="1"/>
</dbReference>
<dbReference type="InterPro" id="IPR050090">
    <property type="entry name" value="Tyrosine_recombinase_XerCD"/>
</dbReference>
<proteinExistence type="inferred from homology"/>
<dbReference type="SUPFAM" id="SSF56349">
    <property type="entry name" value="DNA breaking-rejoining enzymes"/>
    <property type="match status" value="1"/>
</dbReference>